<reference evidence="3 4" key="1">
    <citation type="journal article" date="2019" name="Int. J. Syst. Evol. Microbiol.">
        <title>The Global Catalogue of Microorganisms (GCM) 10K type strain sequencing project: providing services to taxonomists for standard genome sequencing and annotation.</title>
        <authorList>
            <consortium name="The Broad Institute Genomics Platform"/>
            <consortium name="The Broad Institute Genome Sequencing Center for Infectious Disease"/>
            <person name="Wu L."/>
            <person name="Ma J."/>
        </authorList>
    </citation>
    <scope>NUCLEOTIDE SEQUENCE [LARGE SCALE GENOMIC DNA]</scope>
    <source>
        <strain evidence="3 4">CGMCC 1.12563</strain>
    </source>
</reference>
<dbReference type="AlphaFoldDB" id="A0ABD6AQA5"/>
<comment type="caution">
    <text evidence="3">The sequence shown here is derived from an EMBL/GenBank/DDBJ whole genome shotgun (WGS) entry which is preliminary data.</text>
</comment>
<dbReference type="Pfam" id="PF23993">
    <property type="entry name" value="DUF7311"/>
    <property type="match status" value="1"/>
</dbReference>
<dbReference type="Proteomes" id="UP001597187">
    <property type="component" value="Unassembled WGS sequence"/>
</dbReference>
<dbReference type="InterPro" id="IPR055735">
    <property type="entry name" value="DUF7311"/>
</dbReference>
<name>A0ABD6AQA5_9EURY</name>
<accession>A0ABD6AQA5</accession>
<evidence type="ECO:0000256" key="1">
    <source>
        <dbReference type="SAM" id="MobiDB-lite"/>
    </source>
</evidence>
<dbReference type="RefSeq" id="WP_250871875.1">
    <property type="nucleotide sequence ID" value="NZ_JALXFV010000001.1"/>
</dbReference>
<keyword evidence="4" id="KW-1185">Reference proteome</keyword>
<gene>
    <name evidence="3" type="ORF">ACFSBT_01220</name>
</gene>
<evidence type="ECO:0000313" key="3">
    <source>
        <dbReference type="EMBL" id="MFD1511897.1"/>
    </source>
</evidence>
<evidence type="ECO:0000313" key="4">
    <source>
        <dbReference type="Proteomes" id="UP001597187"/>
    </source>
</evidence>
<feature type="compositionally biased region" description="Basic residues" evidence="1">
    <location>
        <begin position="157"/>
        <end position="172"/>
    </location>
</feature>
<organism evidence="3 4">
    <name type="scientific">Halomarina rubra</name>
    <dbReference type="NCBI Taxonomy" id="2071873"/>
    <lineage>
        <taxon>Archaea</taxon>
        <taxon>Methanobacteriati</taxon>
        <taxon>Methanobacteriota</taxon>
        <taxon>Stenosarchaea group</taxon>
        <taxon>Halobacteria</taxon>
        <taxon>Halobacteriales</taxon>
        <taxon>Natronomonadaceae</taxon>
        <taxon>Halomarina</taxon>
    </lineage>
</organism>
<feature type="region of interest" description="Disordered" evidence="1">
    <location>
        <begin position="149"/>
        <end position="172"/>
    </location>
</feature>
<evidence type="ECO:0000259" key="2">
    <source>
        <dbReference type="Pfam" id="PF23993"/>
    </source>
</evidence>
<dbReference type="EMBL" id="JBHUDC010000001">
    <property type="protein sequence ID" value="MFD1511897.1"/>
    <property type="molecule type" value="Genomic_DNA"/>
</dbReference>
<sequence>MALRIVLAALLTSALVAVALPVVDDARTATSAATLDTASDRVRTVGERLVATSDPVARGSAARRVLTVSVPRRGWGTRTGHLRVGDGRIAWRVGDGPWHTERAPRLVVSDGPLVVRGETRLVFTHRLHDGESVVVVRRGFKTEAEATADHVTARTPPRGRRGRLSMHPLVRR</sequence>
<feature type="domain" description="DUF7311" evidence="2">
    <location>
        <begin position="3"/>
        <end position="137"/>
    </location>
</feature>
<proteinExistence type="predicted"/>
<protein>
    <recommendedName>
        <fullName evidence="2">DUF7311 domain-containing protein</fullName>
    </recommendedName>
</protein>